<dbReference type="GO" id="GO:0020037">
    <property type="term" value="F:heme binding"/>
    <property type="evidence" value="ECO:0007669"/>
    <property type="project" value="InterPro"/>
</dbReference>
<protein>
    <submittedName>
        <fullName evidence="9">Cytochrome P450</fullName>
    </submittedName>
</protein>
<keyword evidence="8" id="KW-0812">Transmembrane</keyword>
<dbReference type="GO" id="GO:0016705">
    <property type="term" value="F:oxidoreductase activity, acting on paired donors, with incorporation or reduction of molecular oxygen"/>
    <property type="evidence" value="ECO:0007669"/>
    <property type="project" value="InterPro"/>
</dbReference>
<evidence type="ECO:0000256" key="5">
    <source>
        <dbReference type="ARBA" id="ARBA00023033"/>
    </source>
</evidence>
<evidence type="ECO:0000256" key="8">
    <source>
        <dbReference type="SAM" id="Phobius"/>
    </source>
</evidence>
<dbReference type="PRINTS" id="PR00463">
    <property type="entry name" value="EP450I"/>
</dbReference>
<proteinExistence type="inferred from homology"/>
<dbReference type="GO" id="GO:0004497">
    <property type="term" value="F:monooxygenase activity"/>
    <property type="evidence" value="ECO:0007669"/>
    <property type="project" value="UniProtKB-KW"/>
</dbReference>
<keyword evidence="3 7" id="KW-0560">Oxidoreductase</keyword>
<dbReference type="InterPro" id="IPR050364">
    <property type="entry name" value="Cytochrome_P450_fung"/>
</dbReference>
<evidence type="ECO:0000256" key="7">
    <source>
        <dbReference type="RuleBase" id="RU000461"/>
    </source>
</evidence>
<dbReference type="Proteomes" id="UP000800036">
    <property type="component" value="Unassembled WGS sequence"/>
</dbReference>
<dbReference type="PRINTS" id="PR00385">
    <property type="entry name" value="P450"/>
</dbReference>
<dbReference type="InterPro" id="IPR002401">
    <property type="entry name" value="Cyt_P450_E_grp-I"/>
</dbReference>
<dbReference type="InterPro" id="IPR017972">
    <property type="entry name" value="Cyt_P450_CS"/>
</dbReference>
<sequence length="553" mass="62421">MSEVAASVPKLVQYNSSGTLYSSNATITRITSEIFDVNIQSIILTLVAVFILSAVWSVLSIRNSNLPKGPWGFPVLGSFPMLTHYPELTLDKWARKFGSLYSVRLGNQLFAIVSDPGVAKDLMITQGAIFSNRKEMFMKSQIVFAGRGITATPYNDQWRKHRRIANTWLNQQAVDSYTRVLDFEATDMLQALYIDSKNGKVHINPQTYAGRCSLNNMLTITFGFRTDSIHHPMVAEALRLSRAFMNTTGPMSNSADFVPLLQWFPSPLKSRAKALHRDLMNTYGGLINDIEKKLQAGEKVDNCLAKTMLEVKKAEQLDHLDMSILASAFMIGGVETTASIMQWFTALIPAYPQIQKRAQEELDRVVGRSRLPTLEDEKNLPYCHAIIKEVERCHNPFWLGTPHTAMEDFVYQGKLIPKDTVVVLNTWTMHHSETRWDKPLEFNPDRYIDDSLPTSASANLADPYERDHWMFGAGRRICPGMIVAEREIWLAISRMLWAFDMVQISEKPIDLKEYDGMSGRSPVPFEILLKPRFDGVGEVLGKAMSGWKAEGLA</sequence>
<gene>
    <name evidence="9" type="ORF">BU23DRAFT_544020</name>
</gene>
<evidence type="ECO:0000256" key="6">
    <source>
        <dbReference type="PIRSR" id="PIRSR602401-1"/>
    </source>
</evidence>
<dbReference type="InterPro" id="IPR001128">
    <property type="entry name" value="Cyt_P450"/>
</dbReference>
<dbReference type="InterPro" id="IPR036396">
    <property type="entry name" value="Cyt_P450_sf"/>
</dbReference>
<keyword evidence="8" id="KW-0472">Membrane</keyword>
<evidence type="ECO:0000256" key="3">
    <source>
        <dbReference type="ARBA" id="ARBA00023002"/>
    </source>
</evidence>
<keyword evidence="10" id="KW-1185">Reference proteome</keyword>
<dbReference type="CDD" id="cd11065">
    <property type="entry name" value="CYP64-like"/>
    <property type="match status" value="1"/>
</dbReference>
<keyword evidence="6 7" id="KW-0349">Heme</keyword>
<dbReference type="Gene3D" id="1.10.630.10">
    <property type="entry name" value="Cytochrome P450"/>
    <property type="match status" value="1"/>
</dbReference>
<comment type="cofactor">
    <cofactor evidence="6">
        <name>heme</name>
        <dbReference type="ChEBI" id="CHEBI:30413"/>
    </cofactor>
</comment>
<name>A0A6A5UNT8_9PLEO</name>
<dbReference type="SUPFAM" id="SSF48264">
    <property type="entry name" value="Cytochrome P450"/>
    <property type="match status" value="1"/>
</dbReference>
<evidence type="ECO:0000313" key="9">
    <source>
        <dbReference type="EMBL" id="KAF1966591.1"/>
    </source>
</evidence>
<dbReference type="Pfam" id="PF00067">
    <property type="entry name" value="p450"/>
    <property type="match status" value="1"/>
</dbReference>
<evidence type="ECO:0000256" key="1">
    <source>
        <dbReference type="ARBA" id="ARBA00010617"/>
    </source>
</evidence>
<dbReference type="OrthoDB" id="1470350at2759"/>
<dbReference type="EMBL" id="ML976743">
    <property type="protein sequence ID" value="KAF1966591.1"/>
    <property type="molecule type" value="Genomic_DNA"/>
</dbReference>
<evidence type="ECO:0000256" key="2">
    <source>
        <dbReference type="ARBA" id="ARBA00022723"/>
    </source>
</evidence>
<keyword evidence="8" id="KW-1133">Transmembrane helix</keyword>
<dbReference type="PROSITE" id="PS00086">
    <property type="entry name" value="CYTOCHROME_P450"/>
    <property type="match status" value="1"/>
</dbReference>
<organism evidence="9 10">
    <name type="scientific">Bimuria novae-zelandiae CBS 107.79</name>
    <dbReference type="NCBI Taxonomy" id="1447943"/>
    <lineage>
        <taxon>Eukaryota</taxon>
        <taxon>Fungi</taxon>
        <taxon>Dikarya</taxon>
        <taxon>Ascomycota</taxon>
        <taxon>Pezizomycotina</taxon>
        <taxon>Dothideomycetes</taxon>
        <taxon>Pleosporomycetidae</taxon>
        <taxon>Pleosporales</taxon>
        <taxon>Massarineae</taxon>
        <taxon>Didymosphaeriaceae</taxon>
        <taxon>Bimuria</taxon>
    </lineage>
</organism>
<dbReference type="AlphaFoldDB" id="A0A6A5UNT8"/>
<dbReference type="PANTHER" id="PTHR46300">
    <property type="entry name" value="P450, PUTATIVE (EUROFUNG)-RELATED-RELATED"/>
    <property type="match status" value="1"/>
</dbReference>
<feature type="binding site" description="axial binding residue" evidence="6">
    <location>
        <position position="478"/>
    </location>
    <ligand>
        <name>heme</name>
        <dbReference type="ChEBI" id="CHEBI:30413"/>
    </ligand>
    <ligandPart>
        <name>Fe</name>
        <dbReference type="ChEBI" id="CHEBI:18248"/>
    </ligandPart>
</feature>
<keyword evidence="5 7" id="KW-0503">Monooxygenase</keyword>
<dbReference type="PANTHER" id="PTHR46300:SF2">
    <property type="entry name" value="CYTOCHROME P450 MONOOXYGENASE ALNH-RELATED"/>
    <property type="match status" value="1"/>
</dbReference>
<keyword evidence="4 6" id="KW-0408">Iron</keyword>
<accession>A0A6A5UNT8</accession>
<feature type="transmembrane region" description="Helical" evidence="8">
    <location>
        <begin position="39"/>
        <end position="59"/>
    </location>
</feature>
<evidence type="ECO:0000313" key="10">
    <source>
        <dbReference type="Proteomes" id="UP000800036"/>
    </source>
</evidence>
<dbReference type="GO" id="GO:0005506">
    <property type="term" value="F:iron ion binding"/>
    <property type="evidence" value="ECO:0007669"/>
    <property type="project" value="InterPro"/>
</dbReference>
<comment type="similarity">
    <text evidence="1 7">Belongs to the cytochrome P450 family.</text>
</comment>
<keyword evidence="2 6" id="KW-0479">Metal-binding</keyword>
<evidence type="ECO:0000256" key="4">
    <source>
        <dbReference type="ARBA" id="ARBA00023004"/>
    </source>
</evidence>
<reference evidence="9" key="1">
    <citation type="journal article" date="2020" name="Stud. Mycol.">
        <title>101 Dothideomycetes genomes: a test case for predicting lifestyles and emergence of pathogens.</title>
        <authorList>
            <person name="Haridas S."/>
            <person name="Albert R."/>
            <person name="Binder M."/>
            <person name="Bloem J."/>
            <person name="Labutti K."/>
            <person name="Salamov A."/>
            <person name="Andreopoulos B."/>
            <person name="Baker S."/>
            <person name="Barry K."/>
            <person name="Bills G."/>
            <person name="Bluhm B."/>
            <person name="Cannon C."/>
            <person name="Castanera R."/>
            <person name="Culley D."/>
            <person name="Daum C."/>
            <person name="Ezra D."/>
            <person name="Gonzalez J."/>
            <person name="Henrissat B."/>
            <person name="Kuo A."/>
            <person name="Liang C."/>
            <person name="Lipzen A."/>
            <person name="Lutzoni F."/>
            <person name="Magnuson J."/>
            <person name="Mondo S."/>
            <person name="Nolan M."/>
            <person name="Ohm R."/>
            <person name="Pangilinan J."/>
            <person name="Park H.-J."/>
            <person name="Ramirez L."/>
            <person name="Alfaro M."/>
            <person name="Sun H."/>
            <person name="Tritt A."/>
            <person name="Yoshinaga Y."/>
            <person name="Zwiers L.-H."/>
            <person name="Turgeon B."/>
            <person name="Goodwin S."/>
            <person name="Spatafora J."/>
            <person name="Crous P."/>
            <person name="Grigoriev I."/>
        </authorList>
    </citation>
    <scope>NUCLEOTIDE SEQUENCE</scope>
    <source>
        <strain evidence="9">CBS 107.79</strain>
    </source>
</reference>